<organism evidence="1 2">
    <name type="scientific">Bacillus safensis</name>
    <dbReference type="NCBI Taxonomy" id="561879"/>
    <lineage>
        <taxon>Bacteria</taxon>
        <taxon>Bacillati</taxon>
        <taxon>Bacillota</taxon>
        <taxon>Bacilli</taxon>
        <taxon>Bacillales</taxon>
        <taxon>Bacillaceae</taxon>
        <taxon>Bacillus</taxon>
    </lineage>
</organism>
<dbReference type="Proteomes" id="UP000464658">
    <property type="component" value="Chromosome"/>
</dbReference>
<evidence type="ECO:0000313" key="1">
    <source>
        <dbReference type="EMBL" id="BBP92785.1"/>
    </source>
</evidence>
<dbReference type="InterPro" id="IPR058930">
    <property type="entry name" value="YwzD"/>
</dbReference>
<dbReference type="Pfam" id="PF26162">
    <property type="entry name" value="YwzD"/>
    <property type="match status" value="1"/>
</dbReference>
<dbReference type="AlphaFoldDB" id="A0A5S9MJ26"/>
<dbReference type="EMBL" id="AP021906">
    <property type="protein sequence ID" value="BBP92785.1"/>
    <property type="molecule type" value="Genomic_DNA"/>
</dbReference>
<evidence type="ECO:0000313" key="2">
    <source>
        <dbReference type="Proteomes" id="UP000464658"/>
    </source>
</evidence>
<protein>
    <submittedName>
        <fullName evidence="1">Uncharacterized protein</fullName>
    </submittedName>
</protein>
<accession>A0A5S9MJ26</accession>
<proteinExistence type="predicted"/>
<sequence>MHKPTLQHIIMKLVESKGYRHGYKGLNQEEFLKILMYAHDIGENSNDVTTKEMLENLIAHIRNGLVS</sequence>
<gene>
    <name evidence="1" type="ORF">BsIDN1_64030</name>
</gene>
<name>A0A5S9MJ26_BACIA</name>
<reference evidence="1 2" key="1">
    <citation type="submission" date="2019-12" db="EMBL/GenBank/DDBJ databases">
        <title>Full genome sequence of a Bacillus safensis strain isolated from commercially available natto in Indonesia.</title>
        <authorList>
            <person name="Yoshida M."/>
            <person name="Uomi M."/>
            <person name="Waturangi D."/>
            <person name="Ekaputri J.J."/>
            <person name="Setiamarga D.H.E."/>
        </authorList>
    </citation>
    <scope>NUCLEOTIDE SEQUENCE [LARGE SCALE GENOMIC DNA]</scope>
    <source>
        <strain evidence="1 2">IDN1</strain>
    </source>
</reference>